<feature type="domain" description="Glycosyltransferase subfamily 4-like N-terminal" evidence="2">
    <location>
        <begin position="12"/>
        <end position="163"/>
    </location>
</feature>
<dbReference type="PANTHER" id="PTHR12526">
    <property type="entry name" value="GLYCOSYLTRANSFERASE"/>
    <property type="match status" value="1"/>
</dbReference>
<evidence type="ECO:0000259" key="1">
    <source>
        <dbReference type="Pfam" id="PF00534"/>
    </source>
</evidence>
<dbReference type="PANTHER" id="PTHR12526:SF630">
    <property type="entry name" value="GLYCOSYLTRANSFERASE"/>
    <property type="match status" value="1"/>
</dbReference>
<reference evidence="4" key="1">
    <citation type="journal article" date="2019" name="Int. J. Syst. Evol. Microbiol.">
        <title>The Global Catalogue of Microorganisms (GCM) 10K type strain sequencing project: providing services to taxonomists for standard genome sequencing and annotation.</title>
        <authorList>
            <consortium name="The Broad Institute Genomics Platform"/>
            <consortium name="The Broad Institute Genome Sequencing Center for Infectious Disease"/>
            <person name="Wu L."/>
            <person name="Ma J."/>
        </authorList>
    </citation>
    <scope>NUCLEOTIDE SEQUENCE [LARGE SCALE GENOMIC DNA]</scope>
    <source>
        <strain evidence="4">JCM 17336</strain>
    </source>
</reference>
<dbReference type="EMBL" id="BAABDT010000003">
    <property type="protein sequence ID" value="GAA3736532.1"/>
    <property type="molecule type" value="Genomic_DNA"/>
</dbReference>
<protein>
    <submittedName>
        <fullName evidence="3">Glycosyltransferase</fullName>
    </submittedName>
</protein>
<accession>A0ABP7FCP6</accession>
<dbReference type="RefSeq" id="WP_278020456.1">
    <property type="nucleotide sequence ID" value="NZ_BAABDT010000003.1"/>
</dbReference>
<proteinExistence type="predicted"/>
<comment type="caution">
    <text evidence="3">The sequence shown here is derived from an EMBL/GenBank/DDBJ whole genome shotgun (WGS) entry which is preliminary data.</text>
</comment>
<sequence length="358" mass="41524">MRIVQIIDSLEIGGAERMAVNYANALGEKIEFSGLIATRSEGEMLNQISKKVSYLFLDKKRKIDFKAIFKLKKYLKQNKVNTIHAHSSSFFTAVLVKLVYPKIKVIWHDHYGPRIEQTKKDNIILIFCSLFFASIFVVNKQLKEWNMKNMKCKNVVFVPNFIQHNHSSEQITKLKGIEGKRIVFLANLKTPKNHIVILKSFFDLKLFDLGWSLHLIGKDYHDQYSQVLKDFIQKNNLVNDVHLYGTRKDIRFILSQASIGVLASTFEGFPVTLIEYGESELAVLCTNVGFCSDIIKDEERGLLFDPKNEFELLAQFKRITADKNLRTEIAYKLKNLVQDYYTEDKAVEKILTEYYKVK</sequence>
<dbReference type="CDD" id="cd03811">
    <property type="entry name" value="GT4_GT28_WabH-like"/>
    <property type="match status" value="1"/>
</dbReference>
<dbReference type="SUPFAM" id="SSF53756">
    <property type="entry name" value="UDP-Glycosyltransferase/glycogen phosphorylase"/>
    <property type="match status" value="1"/>
</dbReference>
<evidence type="ECO:0000313" key="3">
    <source>
        <dbReference type="EMBL" id="GAA3736532.1"/>
    </source>
</evidence>
<organism evidence="3 4">
    <name type="scientific">Flavobacterium ginsengisoli</name>
    <dbReference type="NCBI Taxonomy" id="871694"/>
    <lineage>
        <taxon>Bacteria</taxon>
        <taxon>Pseudomonadati</taxon>
        <taxon>Bacteroidota</taxon>
        <taxon>Flavobacteriia</taxon>
        <taxon>Flavobacteriales</taxon>
        <taxon>Flavobacteriaceae</taxon>
        <taxon>Flavobacterium</taxon>
    </lineage>
</organism>
<evidence type="ECO:0000259" key="2">
    <source>
        <dbReference type="Pfam" id="PF13439"/>
    </source>
</evidence>
<dbReference type="InterPro" id="IPR028098">
    <property type="entry name" value="Glyco_trans_4-like_N"/>
</dbReference>
<evidence type="ECO:0000313" key="4">
    <source>
        <dbReference type="Proteomes" id="UP001501367"/>
    </source>
</evidence>
<dbReference type="Pfam" id="PF13439">
    <property type="entry name" value="Glyco_transf_4"/>
    <property type="match status" value="1"/>
</dbReference>
<feature type="domain" description="Glycosyl transferase family 1" evidence="1">
    <location>
        <begin position="178"/>
        <end position="332"/>
    </location>
</feature>
<dbReference type="Gene3D" id="3.40.50.2000">
    <property type="entry name" value="Glycogen Phosphorylase B"/>
    <property type="match status" value="2"/>
</dbReference>
<dbReference type="Pfam" id="PF00534">
    <property type="entry name" value="Glycos_transf_1"/>
    <property type="match status" value="1"/>
</dbReference>
<keyword evidence="4" id="KW-1185">Reference proteome</keyword>
<dbReference type="Proteomes" id="UP001501367">
    <property type="component" value="Unassembled WGS sequence"/>
</dbReference>
<name>A0ABP7FCP6_9FLAO</name>
<gene>
    <name evidence="3" type="ORF">GCM10022422_19540</name>
</gene>
<dbReference type="InterPro" id="IPR001296">
    <property type="entry name" value="Glyco_trans_1"/>
</dbReference>